<dbReference type="Proteomes" id="UP000481153">
    <property type="component" value="Unassembled WGS sequence"/>
</dbReference>
<keyword evidence="2" id="KW-0677">Repeat</keyword>
<gene>
    <name evidence="3" type="ORF">Ae201684_002860</name>
</gene>
<evidence type="ECO:0000313" key="4">
    <source>
        <dbReference type="Proteomes" id="UP000481153"/>
    </source>
</evidence>
<dbReference type="PANTHER" id="PTHR46093">
    <property type="entry name" value="ACYL-COA-BINDING DOMAIN-CONTAINING PROTEIN 5"/>
    <property type="match status" value="1"/>
</dbReference>
<evidence type="ECO:0000256" key="2">
    <source>
        <dbReference type="ARBA" id="ARBA00022737"/>
    </source>
</evidence>
<reference evidence="3 4" key="1">
    <citation type="submission" date="2019-07" db="EMBL/GenBank/DDBJ databases">
        <title>Genomics analysis of Aphanomyces spp. identifies a new class of oomycete effector associated with host adaptation.</title>
        <authorList>
            <person name="Gaulin E."/>
        </authorList>
    </citation>
    <scope>NUCLEOTIDE SEQUENCE [LARGE SCALE GENOMIC DNA]</scope>
    <source>
        <strain evidence="3 4">ATCC 201684</strain>
    </source>
</reference>
<proteinExistence type="predicted"/>
<name>A0A6G0XP51_9STRA</name>
<keyword evidence="4" id="KW-1185">Reference proteome</keyword>
<accession>A0A6G0XP51</accession>
<dbReference type="AlphaFoldDB" id="A0A6G0XP51"/>
<dbReference type="SUPFAM" id="SSF117281">
    <property type="entry name" value="Kelch motif"/>
    <property type="match status" value="1"/>
</dbReference>
<dbReference type="PANTHER" id="PTHR46093:SF18">
    <property type="entry name" value="FIBRONECTIN TYPE-III DOMAIN-CONTAINING PROTEIN"/>
    <property type="match status" value="1"/>
</dbReference>
<dbReference type="VEuPathDB" id="FungiDB:AeMF1_000765"/>
<organism evidence="3 4">
    <name type="scientific">Aphanomyces euteiches</name>
    <dbReference type="NCBI Taxonomy" id="100861"/>
    <lineage>
        <taxon>Eukaryota</taxon>
        <taxon>Sar</taxon>
        <taxon>Stramenopiles</taxon>
        <taxon>Oomycota</taxon>
        <taxon>Saprolegniomycetes</taxon>
        <taxon>Saprolegniales</taxon>
        <taxon>Verrucalvaceae</taxon>
        <taxon>Aphanomyces</taxon>
    </lineage>
</organism>
<evidence type="ECO:0000256" key="1">
    <source>
        <dbReference type="ARBA" id="ARBA00022441"/>
    </source>
</evidence>
<keyword evidence="1" id="KW-0880">Kelch repeat</keyword>
<dbReference type="Gene3D" id="2.120.10.80">
    <property type="entry name" value="Kelch-type beta propeller"/>
    <property type="match status" value="2"/>
</dbReference>
<protein>
    <submittedName>
        <fullName evidence="3">Uncharacterized protein</fullName>
    </submittedName>
</protein>
<dbReference type="EMBL" id="VJMJ01000030">
    <property type="protein sequence ID" value="KAF0742193.1"/>
    <property type="molecule type" value="Genomic_DNA"/>
</dbReference>
<evidence type="ECO:0000313" key="3">
    <source>
        <dbReference type="EMBL" id="KAF0742193.1"/>
    </source>
</evidence>
<dbReference type="InterPro" id="IPR015915">
    <property type="entry name" value="Kelch-typ_b-propeller"/>
</dbReference>
<dbReference type="Pfam" id="PF24681">
    <property type="entry name" value="Kelch_KLHDC2_KLHL20_DRC7"/>
    <property type="match status" value="1"/>
</dbReference>
<sequence length="246" mass="26614">MSLPSEKEEVFYFEEIPVQDEENDTTEKTYTLSACPATYDSNLPAKRGGATLTPVTSEGKTLLYLIGGANRAAEAFNDVHVFDYDKKRWTQASPQDNSAFEPRSGHTSIAIGACIYVFGGANLREGKVYNDLHILNTDTMEWTSPCADGDIPPPRSSHIAVALPQGMLIFGGSSPLVGGMNDTFLLTSKDGHFTWKSIASPEAATLAKRELHSACVLNNLVYICGGRLESGELCDELSILDTGTIL</sequence>
<comment type="caution">
    <text evidence="3">The sequence shown here is derived from an EMBL/GenBank/DDBJ whole genome shotgun (WGS) entry which is preliminary data.</text>
</comment>